<evidence type="ECO:0000313" key="2">
    <source>
        <dbReference type="EMBL" id="RAU23672.1"/>
    </source>
</evidence>
<feature type="domain" description="Tetrapyrrole biosynthesis uroporphyrinogen III synthase" evidence="1">
    <location>
        <begin position="23"/>
        <end position="236"/>
    </location>
</feature>
<keyword evidence="3" id="KW-1185">Reference proteome</keyword>
<dbReference type="SUPFAM" id="SSF69618">
    <property type="entry name" value="HemD-like"/>
    <property type="match status" value="1"/>
</dbReference>
<dbReference type="EMBL" id="PGTO01000001">
    <property type="protein sequence ID" value="RAU23672.1"/>
    <property type="molecule type" value="Genomic_DNA"/>
</dbReference>
<proteinExistence type="predicted"/>
<dbReference type="InterPro" id="IPR036108">
    <property type="entry name" value="4pyrrol_syn_uPrphyn_synt_sf"/>
</dbReference>
<dbReference type="InterPro" id="IPR003754">
    <property type="entry name" value="4pyrrol_synth_uPrphyn_synth"/>
</dbReference>
<dbReference type="GO" id="GO:0004852">
    <property type="term" value="F:uroporphyrinogen-III synthase activity"/>
    <property type="evidence" value="ECO:0007669"/>
    <property type="project" value="InterPro"/>
</dbReference>
<evidence type="ECO:0000259" key="1">
    <source>
        <dbReference type="Pfam" id="PF02602"/>
    </source>
</evidence>
<dbReference type="OrthoDB" id="7163809at2"/>
<dbReference type="AlphaFoldDB" id="A0A364P2U5"/>
<dbReference type="Gene3D" id="3.40.50.10090">
    <property type="match status" value="2"/>
</dbReference>
<comment type="caution">
    <text evidence="2">The sequence shown here is derived from an EMBL/GenBank/DDBJ whole genome shotgun (WGS) entry which is preliminary data.</text>
</comment>
<dbReference type="CDD" id="cd06578">
    <property type="entry name" value="HemD"/>
    <property type="match status" value="1"/>
</dbReference>
<organism evidence="2 3">
    <name type="scientific">Paramagnetospirillum kuznetsovii</name>
    <dbReference type="NCBI Taxonomy" id="2053833"/>
    <lineage>
        <taxon>Bacteria</taxon>
        <taxon>Pseudomonadati</taxon>
        <taxon>Pseudomonadota</taxon>
        <taxon>Alphaproteobacteria</taxon>
        <taxon>Rhodospirillales</taxon>
        <taxon>Magnetospirillaceae</taxon>
        <taxon>Paramagnetospirillum</taxon>
    </lineage>
</organism>
<dbReference type="Proteomes" id="UP000251075">
    <property type="component" value="Unassembled WGS sequence"/>
</dbReference>
<dbReference type="GO" id="GO:0033014">
    <property type="term" value="P:tetrapyrrole biosynthetic process"/>
    <property type="evidence" value="ECO:0007669"/>
    <property type="project" value="InterPro"/>
</dbReference>
<protein>
    <submittedName>
        <fullName evidence="2">Uroporphyrinogen-III synthase</fullName>
    </submittedName>
</protein>
<name>A0A364P2U5_9PROT</name>
<accession>A0A364P2U5</accession>
<evidence type="ECO:0000313" key="3">
    <source>
        <dbReference type="Proteomes" id="UP000251075"/>
    </source>
</evidence>
<dbReference type="Pfam" id="PF02602">
    <property type="entry name" value="HEM4"/>
    <property type="match status" value="1"/>
</dbReference>
<sequence>MHNTASNLLALVTRPREDSESVALALAERGLAVMIEPLLEIEPVPGAVVDASGAQGVLVTSANGIRALARLHADRSLPVWAVGDASAKVSRDLGYGQVESADGDVDTLAALVAARADPAKGVLLHAAGTVNAGDLAGRLGECGFQVRRQVLYRAVAAEALSGDLRHALEDGSIQLALFFSPRTAATFVRLVQAAGLGENVARIRAYGLSANVSAKLEPLPWAAVRIAAEPTQAALLAVLDQDLARGRAS</sequence>
<reference evidence="2 3" key="1">
    <citation type="submission" date="2017-11" db="EMBL/GenBank/DDBJ databases">
        <title>Draft genome sequence of magnetotactic bacterium Magnetospirillum kuznetsovii LBB-42.</title>
        <authorList>
            <person name="Grouzdev D.S."/>
            <person name="Rysina M.S."/>
            <person name="Baslerov R.V."/>
            <person name="Koziaeva V."/>
        </authorList>
    </citation>
    <scope>NUCLEOTIDE SEQUENCE [LARGE SCALE GENOMIC DNA]</scope>
    <source>
        <strain evidence="2 3">LBB-42</strain>
    </source>
</reference>
<gene>
    <name evidence="2" type="ORF">CU669_00775</name>
</gene>
<dbReference type="RefSeq" id="WP_112141903.1">
    <property type="nucleotide sequence ID" value="NZ_PGTO01000001.1"/>
</dbReference>